<evidence type="ECO:0000313" key="1">
    <source>
        <dbReference type="EMBL" id="MDI6451050.1"/>
    </source>
</evidence>
<gene>
    <name evidence="1" type="ORF">QJ522_18460</name>
</gene>
<comment type="caution">
    <text evidence="1">The sequence shown here is derived from an EMBL/GenBank/DDBJ whole genome shotgun (WGS) entry which is preliminary data.</text>
</comment>
<protein>
    <submittedName>
        <fullName evidence="1">Nitrophenyl compound nitroreductase subunit ArsF family protein</fullName>
    </submittedName>
</protein>
<dbReference type="InterPro" id="IPR047698">
    <property type="entry name" value="ArsF-like"/>
</dbReference>
<name>A0AAW6TZK2_9BACT</name>
<organism evidence="1 2">
    <name type="scientific">Anaerobaca lacustris</name>
    <dbReference type="NCBI Taxonomy" id="3044600"/>
    <lineage>
        <taxon>Bacteria</taxon>
        <taxon>Pseudomonadati</taxon>
        <taxon>Planctomycetota</taxon>
        <taxon>Phycisphaerae</taxon>
        <taxon>Sedimentisphaerales</taxon>
        <taxon>Anaerobacaceae</taxon>
        <taxon>Anaerobaca</taxon>
    </lineage>
</organism>
<dbReference type="EMBL" id="JASCXX010000027">
    <property type="protein sequence ID" value="MDI6451050.1"/>
    <property type="molecule type" value="Genomic_DNA"/>
</dbReference>
<dbReference type="Proteomes" id="UP001431776">
    <property type="component" value="Unassembled WGS sequence"/>
</dbReference>
<dbReference type="AlphaFoldDB" id="A0AAW6TZK2"/>
<dbReference type="NCBIfam" id="NF040494">
    <property type="entry name" value="nitrored_ArsF"/>
    <property type="match status" value="1"/>
</dbReference>
<accession>A0AAW6TZK2</accession>
<proteinExistence type="predicted"/>
<evidence type="ECO:0000313" key="2">
    <source>
        <dbReference type="Proteomes" id="UP001431776"/>
    </source>
</evidence>
<dbReference type="RefSeq" id="WP_349246457.1">
    <property type="nucleotide sequence ID" value="NZ_JASCXX010000027.1"/>
</dbReference>
<reference evidence="1" key="1">
    <citation type="submission" date="2023-05" db="EMBL/GenBank/DDBJ databases">
        <title>Anaerotaeda fermentans gen. nov., sp. nov., a novel anaerobic planctomycete of the new family within the order Sedimentisphaerales isolated from Taman Peninsula, Russia.</title>
        <authorList>
            <person name="Khomyakova M.A."/>
            <person name="Merkel A.Y."/>
            <person name="Slobodkin A.I."/>
        </authorList>
    </citation>
    <scope>NUCLEOTIDE SEQUENCE</scope>
    <source>
        <strain evidence="1">M17dextr</strain>
    </source>
</reference>
<sequence>MAMKVWITRLLLAFVFVTIGFALGRQTAPSAHSSSDESAVESMQPGTNGDKVVVYSVHMTFRCWECNQIEFLTKELLDAEFAEPMAAGTIEYRSVDYLKDTEFARRYNIASSTLVVVRFEDGQEAEFQRLDEVWTKARDRDAFIAYVREAIRSQLAQIDEEVA</sequence>
<keyword evidence="2" id="KW-1185">Reference proteome</keyword>